<dbReference type="AlphaFoldDB" id="A0A2J6SDM7"/>
<evidence type="ECO:0000313" key="3">
    <source>
        <dbReference type="Proteomes" id="UP000235786"/>
    </source>
</evidence>
<feature type="compositionally biased region" description="Low complexity" evidence="1">
    <location>
        <begin position="662"/>
        <end position="678"/>
    </location>
</feature>
<accession>A0A2J6SDM7</accession>
<reference evidence="2 3" key="1">
    <citation type="submission" date="2016-04" db="EMBL/GenBank/DDBJ databases">
        <title>A degradative enzymes factory behind the ericoid mycorrhizal symbiosis.</title>
        <authorList>
            <consortium name="DOE Joint Genome Institute"/>
            <person name="Martino E."/>
            <person name="Morin E."/>
            <person name="Grelet G."/>
            <person name="Kuo A."/>
            <person name="Kohler A."/>
            <person name="Daghino S."/>
            <person name="Barry K."/>
            <person name="Choi C."/>
            <person name="Cichocki N."/>
            <person name="Clum A."/>
            <person name="Copeland A."/>
            <person name="Hainaut M."/>
            <person name="Haridas S."/>
            <person name="Labutti K."/>
            <person name="Lindquist E."/>
            <person name="Lipzen A."/>
            <person name="Khouja H.-R."/>
            <person name="Murat C."/>
            <person name="Ohm R."/>
            <person name="Olson A."/>
            <person name="Spatafora J."/>
            <person name="Veneault-Fourrey C."/>
            <person name="Henrissat B."/>
            <person name="Grigoriev I."/>
            <person name="Martin F."/>
            <person name="Perotto S."/>
        </authorList>
    </citation>
    <scope>NUCLEOTIDE SEQUENCE [LARGE SCALE GENOMIC DNA]</scope>
    <source>
        <strain evidence="2 3">F</strain>
    </source>
</reference>
<keyword evidence="3" id="KW-1185">Reference proteome</keyword>
<feature type="compositionally biased region" description="Low complexity" evidence="1">
    <location>
        <begin position="545"/>
        <end position="554"/>
    </location>
</feature>
<evidence type="ECO:0000313" key="2">
    <source>
        <dbReference type="EMBL" id="PMD48859.1"/>
    </source>
</evidence>
<feature type="region of interest" description="Disordered" evidence="1">
    <location>
        <begin position="865"/>
        <end position="1001"/>
    </location>
</feature>
<feature type="compositionally biased region" description="Low complexity" evidence="1">
    <location>
        <begin position="963"/>
        <end position="980"/>
    </location>
</feature>
<dbReference type="EMBL" id="KZ613937">
    <property type="protein sequence ID" value="PMD48859.1"/>
    <property type="molecule type" value="Genomic_DNA"/>
</dbReference>
<feature type="compositionally biased region" description="Basic and acidic residues" evidence="1">
    <location>
        <begin position="47"/>
        <end position="59"/>
    </location>
</feature>
<dbReference type="Proteomes" id="UP000235786">
    <property type="component" value="Unassembled WGS sequence"/>
</dbReference>
<feature type="compositionally biased region" description="Basic and acidic residues" evidence="1">
    <location>
        <begin position="108"/>
        <end position="120"/>
    </location>
</feature>
<feature type="compositionally biased region" description="Polar residues" evidence="1">
    <location>
        <begin position="804"/>
        <end position="814"/>
    </location>
</feature>
<sequence>MGSIQEMPSTEMASASRDVEMRDGGVEVVEGEGLSNATEAAPPQAKHTNEISDHGEKPNHVSKGHLTPDEKGENAASNSPEENHLDQPLPSVEKDEDRSPSTAAAEAEAEKTPEGERREAVQSSPAKSRHQHSVSVSAPSNMEISPEAVKLNKEIARLTEVLKETSAKAAQKVLHDNWRFFLFEQYDESHVSFILRAGFKNANPNVTEKVLRDESLFKELLLDVASRKAGVIEKVLANATPAQFRHVSQRVLDEALAERLKTVSAKQLISWLARADRLGYKLDDIIDEDDESVVPRAESVDADMSEVFEVESVPTPASHFASAYQDPLLAEQEKNLQIHRQRIEAERIEKAKVDAARQEQQRQQQYQQEQKQQQQRPIPQTLPPSRQLSCPDCHVVLPTMSGYNYHTTKKPCRKVPPVATSKWWCQNCVQGFTTKQGMDYHKLKGVCSGEDIAPATSPSKQLRQEASQAQYRPPPPAPSTQPQVHVPSVPRPSFTSQPMQPTPPIAAHRPSEYTAASQPQNRPEVVVQRPPLHTPVSTPYMSRHSMPTPSMSTPGPRKQAPPSDIRQSPSELSAERLAALNRELQEADDRYEQQIEEIPKTYTEAERTARLVSLKNANASRKSQIRKAHGVSLRLREKDKLARKVAGVSPTGSRAGSEQRGSITSTPPSAAQTSSFSPINTPPRTGPSSSEYGRSGNSPHPSQASTYNGPGNPPHPSQASRYTPAVPSNTPTVRSNGPPPFRTSYSAALGTAQKPTSSAYRPPPVNASLRVQSPYMSHDPNTLAHALERPGGSKYSVMRVQDLASNPAPSTTDNPNKRRRSISDEGRPVPPRTSSGPPTSNNYLAANLFDQISTRQAQPQVVIGERVGDASRRNAQQGNERDIPTTSASSPKPRNTQATAIEILSSDSDSDAPARTTASHPPVRQSALSAPPQTISREASEPAKLNGEAAKGNGTRGRSGGEASDSGSSHAPSRPSSRPGTAGGHGSGARRGFMAKRGGKH</sequence>
<dbReference type="STRING" id="1149755.A0A2J6SDM7"/>
<feature type="compositionally biased region" description="Polar residues" evidence="1">
    <location>
        <begin position="926"/>
        <end position="937"/>
    </location>
</feature>
<feature type="compositionally biased region" description="Polar residues" evidence="1">
    <location>
        <begin position="832"/>
        <end position="843"/>
    </location>
</feature>
<evidence type="ECO:0000256" key="1">
    <source>
        <dbReference type="SAM" id="MobiDB-lite"/>
    </source>
</evidence>
<feature type="compositionally biased region" description="Polar residues" evidence="1">
    <location>
        <begin position="873"/>
        <end position="899"/>
    </location>
</feature>
<feature type="region of interest" description="Disordered" evidence="1">
    <location>
        <begin position="804"/>
        <end position="843"/>
    </location>
</feature>
<organism evidence="2 3">
    <name type="scientific">Hyaloscypha variabilis (strain UAMH 11265 / GT02V1 / F)</name>
    <name type="common">Meliniomyces variabilis</name>
    <dbReference type="NCBI Taxonomy" id="1149755"/>
    <lineage>
        <taxon>Eukaryota</taxon>
        <taxon>Fungi</taxon>
        <taxon>Dikarya</taxon>
        <taxon>Ascomycota</taxon>
        <taxon>Pezizomycotina</taxon>
        <taxon>Leotiomycetes</taxon>
        <taxon>Helotiales</taxon>
        <taxon>Hyaloscyphaceae</taxon>
        <taxon>Hyaloscypha</taxon>
        <taxon>Hyaloscypha variabilis</taxon>
    </lineage>
</organism>
<proteinExistence type="predicted"/>
<name>A0A2J6SDM7_HYAVF</name>
<feature type="compositionally biased region" description="Polar residues" evidence="1">
    <location>
        <begin position="717"/>
        <end position="735"/>
    </location>
</feature>
<feature type="region of interest" description="Disordered" evidence="1">
    <location>
        <begin position="1"/>
        <end position="141"/>
    </location>
</feature>
<feature type="region of interest" description="Disordered" evidence="1">
    <location>
        <begin position="640"/>
        <end position="782"/>
    </location>
</feature>
<dbReference type="OrthoDB" id="37886at2759"/>
<feature type="region of interest" description="Disordered" evidence="1">
    <location>
        <begin position="353"/>
        <end position="387"/>
    </location>
</feature>
<feature type="compositionally biased region" description="Polar residues" evidence="1">
    <location>
        <begin position="1"/>
        <end position="13"/>
    </location>
</feature>
<gene>
    <name evidence="2" type="ORF">L207DRAFT_627529</name>
</gene>
<feature type="compositionally biased region" description="Polar residues" evidence="1">
    <location>
        <begin position="650"/>
        <end position="661"/>
    </location>
</feature>
<feature type="compositionally biased region" description="Polar residues" evidence="1">
    <location>
        <begin position="686"/>
        <end position="709"/>
    </location>
</feature>
<feature type="compositionally biased region" description="Low complexity" evidence="1">
    <location>
        <begin position="361"/>
        <end position="376"/>
    </location>
</feature>
<feature type="region of interest" description="Disordered" evidence="1">
    <location>
        <begin position="454"/>
        <end position="571"/>
    </location>
</feature>
<dbReference type="Gene3D" id="3.30.160.60">
    <property type="entry name" value="Classic Zinc Finger"/>
    <property type="match status" value="1"/>
</dbReference>
<feature type="compositionally biased region" description="Polar residues" evidence="1">
    <location>
        <begin position="456"/>
        <end position="465"/>
    </location>
</feature>
<protein>
    <submittedName>
        <fullName evidence="2">Uncharacterized protein</fullName>
    </submittedName>
</protein>